<evidence type="ECO:0000256" key="3">
    <source>
        <dbReference type="SAM" id="Phobius"/>
    </source>
</evidence>
<evidence type="ECO:0000313" key="5">
    <source>
        <dbReference type="Proteomes" id="UP000823775"/>
    </source>
</evidence>
<organism evidence="4 5">
    <name type="scientific">Datura stramonium</name>
    <name type="common">Jimsonweed</name>
    <name type="synonym">Common thornapple</name>
    <dbReference type="NCBI Taxonomy" id="4076"/>
    <lineage>
        <taxon>Eukaryota</taxon>
        <taxon>Viridiplantae</taxon>
        <taxon>Streptophyta</taxon>
        <taxon>Embryophyta</taxon>
        <taxon>Tracheophyta</taxon>
        <taxon>Spermatophyta</taxon>
        <taxon>Magnoliopsida</taxon>
        <taxon>eudicotyledons</taxon>
        <taxon>Gunneridae</taxon>
        <taxon>Pentapetalae</taxon>
        <taxon>asterids</taxon>
        <taxon>lamiids</taxon>
        <taxon>Solanales</taxon>
        <taxon>Solanaceae</taxon>
        <taxon>Solanoideae</taxon>
        <taxon>Datureae</taxon>
        <taxon>Datura</taxon>
    </lineage>
</organism>
<protein>
    <submittedName>
        <fullName evidence="4">Uncharacterized protein</fullName>
    </submittedName>
</protein>
<keyword evidence="3" id="KW-0812">Transmembrane</keyword>
<keyword evidence="3" id="KW-1133">Transmembrane helix</keyword>
<evidence type="ECO:0000256" key="1">
    <source>
        <dbReference type="SAM" id="Coils"/>
    </source>
</evidence>
<keyword evidence="1" id="KW-0175">Coiled coil</keyword>
<feature type="transmembrane region" description="Helical" evidence="3">
    <location>
        <begin position="69"/>
        <end position="93"/>
    </location>
</feature>
<proteinExistence type="predicted"/>
<evidence type="ECO:0000256" key="2">
    <source>
        <dbReference type="SAM" id="MobiDB-lite"/>
    </source>
</evidence>
<feature type="compositionally biased region" description="Basic residues" evidence="2">
    <location>
        <begin position="12"/>
        <end position="24"/>
    </location>
</feature>
<comment type="caution">
    <text evidence="4">The sequence shown here is derived from an EMBL/GenBank/DDBJ whole genome shotgun (WGS) entry which is preliminary data.</text>
</comment>
<gene>
    <name evidence="4" type="ORF">HAX54_024622</name>
</gene>
<sequence>MENFGGEEGSKSRKKSKLKQFLKRRRMKVSVQRNRRDKSSVWREEMKETQKKAEVEKELSKLEMKCHDMASLLLIGNHCLVVTLVMAFVKFTWIEFLIRYRRQLSEEEFKLISRMKDKYLPTI</sequence>
<dbReference type="EMBL" id="JACEIK010000003">
    <property type="protein sequence ID" value="MCD7445922.1"/>
    <property type="molecule type" value="Genomic_DNA"/>
</dbReference>
<name>A0ABS8RG73_DATST</name>
<feature type="coiled-coil region" evidence="1">
    <location>
        <begin position="43"/>
        <end position="72"/>
    </location>
</feature>
<accession>A0ABS8RG73</accession>
<evidence type="ECO:0000313" key="4">
    <source>
        <dbReference type="EMBL" id="MCD7445922.1"/>
    </source>
</evidence>
<keyword evidence="5" id="KW-1185">Reference proteome</keyword>
<reference evidence="4 5" key="1">
    <citation type="journal article" date="2021" name="BMC Genomics">
        <title>Datura genome reveals duplications of psychoactive alkaloid biosynthetic genes and high mutation rate following tissue culture.</title>
        <authorList>
            <person name="Rajewski A."/>
            <person name="Carter-House D."/>
            <person name="Stajich J."/>
            <person name="Litt A."/>
        </authorList>
    </citation>
    <scope>NUCLEOTIDE SEQUENCE [LARGE SCALE GENOMIC DNA]</scope>
    <source>
        <strain evidence="4">AR-01</strain>
    </source>
</reference>
<feature type="region of interest" description="Disordered" evidence="2">
    <location>
        <begin position="1"/>
        <end position="24"/>
    </location>
</feature>
<dbReference type="Proteomes" id="UP000823775">
    <property type="component" value="Unassembled WGS sequence"/>
</dbReference>
<keyword evidence="3" id="KW-0472">Membrane</keyword>